<accession>A0A9E6Y0T9</accession>
<dbReference type="Gene3D" id="3.40.50.10170">
    <property type="match status" value="1"/>
</dbReference>
<evidence type="ECO:0000313" key="3">
    <source>
        <dbReference type="Proteomes" id="UP001162834"/>
    </source>
</evidence>
<evidence type="ECO:0000313" key="2">
    <source>
        <dbReference type="EMBL" id="UGS38102.1"/>
    </source>
</evidence>
<dbReference type="PANTHER" id="PTHR33434:SF2">
    <property type="entry name" value="FATTY ACID-BINDING PROTEIN TM_1468"/>
    <property type="match status" value="1"/>
</dbReference>
<keyword evidence="1" id="KW-0446">Lipid-binding</keyword>
<dbReference type="Gene3D" id="3.30.1180.10">
    <property type="match status" value="1"/>
</dbReference>
<dbReference type="Proteomes" id="UP001162834">
    <property type="component" value="Chromosome"/>
</dbReference>
<name>A0A9E6Y0T9_9ACTN</name>
<dbReference type="SUPFAM" id="SSF82549">
    <property type="entry name" value="DAK1/DegV-like"/>
    <property type="match status" value="1"/>
</dbReference>
<dbReference type="PROSITE" id="PS51482">
    <property type="entry name" value="DEGV"/>
    <property type="match status" value="1"/>
</dbReference>
<reference evidence="2" key="1">
    <citation type="journal article" date="2022" name="Int. J. Syst. Evol. Microbiol.">
        <title>Pseudomonas aegrilactucae sp. nov. and Pseudomonas morbosilactucae sp. nov., pathogens causing bacterial rot of lettuce in Japan.</title>
        <authorList>
            <person name="Sawada H."/>
            <person name="Fujikawa T."/>
            <person name="Satou M."/>
        </authorList>
    </citation>
    <scope>NUCLEOTIDE SEQUENCE</scope>
    <source>
        <strain evidence="2">0166_1</strain>
    </source>
</reference>
<dbReference type="EMBL" id="CP087164">
    <property type="protein sequence ID" value="UGS38102.1"/>
    <property type="molecule type" value="Genomic_DNA"/>
</dbReference>
<dbReference type="RefSeq" id="WP_259312134.1">
    <property type="nucleotide sequence ID" value="NZ_CP087164.1"/>
</dbReference>
<sequence>MSGVAVVTDTTHYLPAGVVSAYGIHQVSLYVNWPDSQEREIDLPSFDAFYDRLRAARQLPTTSQPSVGDFLAVYEPLLDAGRDIVSIHISGGISGTVESARQAAAQLGDRVRVIDSATACGGLGLMAMAAAKAAREGGDLDVCAARAQETRDGLTLWFAVDTLEFLVRGGRIGRAAGMVGTALKVKPILSVESEITPVERVRTSARAVARMVELLRSLHADGTDGWVVQHVQAPEQAAKLVEAGREIFGTEPVIVSEIGPVIGAHVGPGLIGAGAVPRALVQ</sequence>
<dbReference type="AlphaFoldDB" id="A0A9E6Y0T9"/>
<protein>
    <submittedName>
        <fullName evidence="2">Protein DegV</fullName>
    </submittedName>
</protein>
<dbReference type="KEGG" id="sbae:DSM104329_04525"/>
<dbReference type="Pfam" id="PF02645">
    <property type="entry name" value="DegV"/>
    <property type="match status" value="1"/>
</dbReference>
<dbReference type="PANTHER" id="PTHR33434">
    <property type="entry name" value="DEGV DOMAIN-CONTAINING PROTEIN DR_1986-RELATED"/>
    <property type="match status" value="1"/>
</dbReference>
<dbReference type="InterPro" id="IPR003797">
    <property type="entry name" value="DegV"/>
</dbReference>
<dbReference type="InterPro" id="IPR043168">
    <property type="entry name" value="DegV_C"/>
</dbReference>
<proteinExistence type="predicted"/>
<keyword evidence="3" id="KW-1185">Reference proteome</keyword>
<dbReference type="NCBIfam" id="TIGR00762">
    <property type="entry name" value="DegV"/>
    <property type="match status" value="1"/>
</dbReference>
<evidence type="ECO:0000256" key="1">
    <source>
        <dbReference type="ARBA" id="ARBA00023121"/>
    </source>
</evidence>
<dbReference type="GO" id="GO:0008289">
    <property type="term" value="F:lipid binding"/>
    <property type="evidence" value="ECO:0007669"/>
    <property type="project" value="UniProtKB-KW"/>
</dbReference>
<organism evidence="2 3">
    <name type="scientific">Capillimicrobium parvum</name>
    <dbReference type="NCBI Taxonomy" id="2884022"/>
    <lineage>
        <taxon>Bacteria</taxon>
        <taxon>Bacillati</taxon>
        <taxon>Actinomycetota</taxon>
        <taxon>Thermoleophilia</taxon>
        <taxon>Solirubrobacterales</taxon>
        <taxon>Capillimicrobiaceae</taxon>
        <taxon>Capillimicrobium</taxon>
    </lineage>
</organism>
<gene>
    <name evidence="2" type="primary">degV</name>
    <name evidence="2" type="ORF">DSM104329_04525</name>
</gene>
<dbReference type="InterPro" id="IPR050270">
    <property type="entry name" value="DegV_domain_contain"/>
</dbReference>